<accession>S7PKN4</accession>
<dbReference type="EMBL" id="KE162497">
    <property type="protein sequence ID" value="EPQ08662.1"/>
    <property type="molecule type" value="Genomic_DNA"/>
</dbReference>
<evidence type="ECO:0000313" key="2">
    <source>
        <dbReference type="Proteomes" id="UP000052978"/>
    </source>
</evidence>
<name>S7PKN4_MYOBR</name>
<protein>
    <submittedName>
        <fullName evidence="1">Ankyrin repeat domain-containing protein 45</fullName>
    </submittedName>
</protein>
<proteinExistence type="predicted"/>
<evidence type="ECO:0000313" key="1">
    <source>
        <dbReference type="EMBL" id="EPQ08662.1"/>
    </source>
</evidence>
<dbReference type="InterPro" id="IPR029048">
    <property type="entry name" value="HSP70_C_sf"/>
</dbReference>
<dbReference type="AlphaFoldDB" id="S7PKN4"/>
<keyword evidence="2" id="KW-1185">Reference proteome</keyword>
<reference evidence="1 2" key="1">
    <citation type="journal article" date="2013" name="Nat. Commun.">
        <title>Genome analysis reveals insights into physiology and longevity of the Brandt's bat Myotis brandtii.</title>
        <authorList>
            <person name="Seim I."/>
            <person name="Fang X."/>
            <person name="Xiong Z."/>
            <person name="Lobanov A.V."/>
            <person name="Huang Z."/>
            <person name="Ma S."/>
            <person name="Feng Y."/>
            <person name="Turanov A.A."/>
            <person name="Zhu Y."/>
            <person name="Lenz T.L."/>
            <person name="Gerashchenko M.V."/>
            <person name="Fan D."/>
            <person name="Hee Yim S."/>
            <person name="Yao X."/>
            <person name="Jordan D."/>
            <person name="Xiong Y."/>
            <person name="Ma Y."/>
            <person name="Lyapunov A.N."/>
            <person name="Chen G."/>
            <person name="Kulakova O.I."/>
            <person name="Sun Y."/>
            <person name="Lee S.G."/>
            <person name="Bronson R.T."/>
            <person name="Moskalev A.A."/>
            <person name="Sunyaev S.R."/>
            <person name="Zhang G."/>
            <person name="Krogh A."/>
            <person name="Wang J."/>
            <person name="Gladyshev V.N."/>
        </authorList>
    </citation>
    <scope>NUCLEOTIDE SEQUENCE [LARGE SCALE GENOMIC DNA]</scope>
</reference>
<organism evidence="1 2">
    <name type="scientific">Myotis brandtii</name>
    <name type="common">Brandt's bat</name>
    <dbReference type="NCBI Taxonomy" id="109478"/>
    <lineage>
        <taxon>Eukaryota</taxon>
        <taxon>Metazoa</taxon>
        <taxon>Chordata</taxon>
        <taxon>Craniata</taxon>
        <taxon>Vertebrata</taxon>
        <taxon>Euteleostomi</taxon>
        <taxon>Mammalia</taxon>
        <taxon>Eutheria</taxon>
        <taxon>Laurasiatheria</taxon>
        <taxon>Chiroptera</taxon>
        <taxon>Yangochiroptera</taxon>
        <taxon>Vespertilionidae</taxon>
        <taxon>Myotis</taxon>
    </lineage>
</organism>
<dbReference type="eggNOG" id="KOG0100">
    <property type="taxonomic scope" value="Eukaryota"/>
</dbReference>
<gene>
    <name evidence="1" type="ORF">D623_10032053</name>
</gene>
<dbReference type="Proteomes" id="UP000052978">
    <property type="component" value="Unassembled WGS sequence"/>
</dbReference>
<sequence length="98" mass="11516">MHSYKDSVPYWLRTECCVWTSALLFGEVQRYSLLCFKPDLHHNNILTACRIRSEWLETQLEASINEIFEQKQQLEDIVTPIFTKMATPRQVRSPKSVA</sequence>
<dbReference type="Gene3D" id="1.20.1270.10">
    <property type="match status" value="1"/>
</dbReference>
<dbReference type="SUPFAM" id="SSF100934">
    <property type="entry name" value="Heat shock protein 70kD (HSP70), C-terminal subdomain"/>
    <property type="match status" value="1"/>
</dbReference>